<gene>
    <name evidence="2" type="ORF">H7B90_16615</name>
</gene>
<evidence type="ECO:0000256" key="1">
    <source>
        <dbReference type="SAM" id="SignalP"/>
    </source>
</evidence>
<dbReference type="EMBL" id="JACJVR010000064">
    <property type="protein sequence ID" value="MBB6693028.1"/>
    <property type="molecule type" value="Genomic_DNA"/>
</dbReference>
<feature type="chain" id="PRO_5032962401" evidence="1">
    <location>
        <begin position="28"/>
        <end position="80"/>
    </location>
</feature>
<keyword evidence="1" id="KW-0732">Signal</keyword>
<dbReference type="RefSeq" id="WP_185137012.1">
    <property type="nucleotide sequence ID" value="NZ_BORM01000042.1"/>
</dbReference>
<protein>
    <submittedName>
        <fullName evidence="2">Uncharacterized protein</fullName>
    </submittedName>
</protein>
<dbReference type="AlphaFoldDB" id="A0A841U1G7"/>
<reference evidence="2 3" key="1">
    <citation type="submission" date="2020-08" db="EMBL/GenBank/DDBJ databases">
        <title>Cohnella phylogeny.</title>
        <authorList>
            <person name="Dunlap C."/>
        </authorList>
    </citation>
    <scope>NUCLEOTIDE SEQUENCE [LARGE SCALE GENOMIC DNA]</scope>
    <source>
        <strain evidence="2 3">DSM 25239</strain>
    </source>
</reference>
<evidence type="ECO:0000313" key="3">
    <source>
        <dbReference type="Proteomes" id="UP000553776"/>
    </source>
</evidence>
<name>A0A841U1G7_9BACL</name>
<dbReference type="Proteomes" id="UP000553776">
    <property type="component" value="Unassembled WGS sequence"/>
</dbReference>
<keyword evidence="3" id="KW-1185">Reference proteome</keyword>
<sequence>MHSPLSKLRPRALAAFAAWALVVAATAAIGGCGQAEPVLEDRTVTANVYGRGVGTGTGGVVGDVYSRRTSEIGSDLSRGW</sequence>
<accession>A0A841U1G7</accession>
<dbReference type="PROSITE" id="PS51257">
    <property type="entry name" value="PROKAR_LIPOPROTEIN"/>
    <property type="match status" value="1"/>
</dbReference>
<feature type="signal peptide" evidence="1">
    <location>
        <begin position="1"/>
        <end position="27"/>
    </location>
</feature>
<organism evidence="2 3">
    <name type="scientific">Cohnella xylanilytica</name>
    <dbReference type="NCBI Taxonomy" id="557555"/>
    <lineage>
        <taxon>Bacteria</taxon>
        <taxon>Bacillati</taxon>
        <taxon>Bacillota</taxon>
        <taxon>Bacilli</taxon>
        <taxon>Bacillales</taxon>
        <taxon>Paenibacillaceae</taxon>
        <taxon>Cohnella</taxon>
    </lineage>
</organism>
<evidence type="ECO:0000313" key="2">
    <source>
        <dbReference type="EMBL" id="MBB6693028.1"/>
    </source>
</evidence>
<comment type="caution">
    <text evidence="2">The sequence shown here is derived from an EMBL/GenBank/DDBJ whole genome shotgun (WGS) entry which is preliminary data.</text>
</comment>
<proteinExistence type="predicted"/>